<sequence length="79" mass="8682">MAASSDCYAIKDGDKRAYCLAVVKRDYGYCHHIKDGDKRNQCMAESKGTRSNCYAIKELDARGFVAQIRAAAVVGSDDE</sequence>
<reference evidence="1 2" key="1">
    <citation type="submission" date="2020-08" db="EMBL/GenBank/DDBJ databases">
        <title>Functional genomics of gut bacteria from endangered species of beetles.</title>
        <authorList>
            <person name="Carlos-Shanley C."/>
        </authorList>
    </citation>
    <scope>NUCLEOTIDE SEQUENCE [LARGE SCALE GENOMIC DNA]</scope>
    <source>
        <strain evidence="1 2">S00124</strain>
    </source>
</reference>
<protein>
    <submittedName>
        <fullName evidence="1">Uncharacterized protein</fullName>
    </submittedName>
</protein>
<evidence type="ECO:0000313" key="1">
    <source>
        <dbReference type="EMBL" id="MBB6578631.1"/>
    </source>
</evidence>
<proteinExistence type="predicted"/>
<name>A0ABR6RHL1_9BURK</name>
<dbReference type="EMBL" id="JACHKZ010000016">
    <property type="protein sequence ID" value="MBB6578631.1"/>
    <property type="molecule type" value="Genomic_DNA"/>
</dbReference>
<evidence type="ECO:0000313" key="2">
    <source>
        <dbReference type="Proteomes" id="UP000562492"/>
    </source>
</evidence>
<accession>A0ABR6RHL1</accession>
<keyword evidence="2" id="KW-1185">Reference proteome</keyword>
<organism evidence="1 2">
    <name type="scientific">Comamonas odontotermitis</name>
    <dbReference type="NCBI Taxonomy" id="379895"/>
    <lineage>
        <taxon>Bacteria</taxon>
        <taxon>Pseudomonadati</taxon>
        <taxon>Pseudomonadota</taxon>
        <taxon>Betaproteobacteria</taxon>
        <taxon>Burkholderiales</taxon>
        <taxon>Comamonadaceae</taxon>
        <taxon>Comamonas</taxon>
    </lineage>
</organism>
<comment type="caution">
    <text evidence="1">The sequence shown here is derived from an EMBL/GenBank/DDBJ whole genome shotgun (WGS) entry which is preliminary data.</text>
</comment>
<dbReference type="Proteomes" id="UP000562492">
    <property type="component" value="Unassembled WGS sequence"/>
</dbReference>
<gene>
    <name evidence="1" type="ORF">HNP33_002715</name>
</gene>